<dbReference type="InterPro" id="IPR000644">
    <property type="entry name" value="CBS_dom"/>
</dbReference>
<evidence type="ECO:0000256" key="5">
    <source>
        <dbReference type="PROSITE-ProRule" id="PRU00703"/>
    </source>
</evidence>
<dbReference type="CDD" id="cd00381">
    <property type="entry name" value="IMPDH"/>
    <property type="match status" value="1"/>
</dbReference>
<evidence type="ECO:0000313" key="7">
    <source>
        <dbReference type="EMBL" id="RMZ53101.1"/>
    </source>
</evidence>
<feature type="non-terminal residue" evidence="7">
    <location>
        <position position="689"/>
    </location>
</feature>
<dbReference type="GO" id="GO:0006183">
    <property type="term" value="P:GTP biosynthetic process"/>
    <property type="evidence" value="ECO:0007669"/>
    <property type="project" value="TreeGrafter"/>
</dbReference>
<protein>
    <recommendedName>
        <fullName evidence="6">CBS domain-containing protein</fullName>
    </recommendedName>
</protein>
<dbReference type="SUPFAM" id="SSF51412">
    <property type="entry name" value="Inosine monophosphate dehydrogenase (IMPDH)"/>
    <property type="match status" value="1"/>
</dbReference>
<dbReference type="Pfam" id="PF00571">
    <property type="entry name" value="CBS"/>
    <property type="match status" value="1"/>
</dbReference>
<dbReference type="GO" id="GO:0005737">
    <property type="term" value="C:cytoplasm"/>
    <property type="evidence" value="ECO:0007669"/>
    <property type="project" value="TreeGrafter"/>
</dbReference>
<dbReference type="FunFam" id="3.20.20.70:FF:000424">
    <property type="entry name" value="Inosine-5'-monophosphate dehydrogenase 2"/>
    <property type="match status" value="1"/>
</dbReference>
<dbReference type="InterPro" id="IPR005990">
    <property type="entry name" value="IMP_DH"/>
</dbReference>
<dbReference type="CDD" id="cd04601">
    <property type="entry name" value="CBS_pair_IMPDH"/>
    <property type="match status" value="1"/>
</dbReference>
<keyword evidence="4 5" id="KW-0129">CBS domain</keyword>
<feature type="non-terminal residue" evidence="7">
    <location>
        <position position="1"/>
    </location>
</feature>
<evidence type="ECO:0000256" key="3">
    <source>
        <dbReference type="ARBA" id="ARBA00023002"/>
    </source>
</evidence>
<dbReference type="SMART" id="SM01240">
    <property type="entry name" value="IMPDH"/>
    <property type="match status" value="1"/>
</dbReference>
<dbReference type="EMBL" id="QOKY01000201">
    <property type="protein sequence ID" value="RMZ53101.1"/>
    <property type="molecule type" value="Genomic_DNA"/>
</dbReference>
<comment type="similarity">
    <text evidence="1">Belongs to the IMPDH/GMPR family.</text>
</comment>
<dbReference type="AlphaFoldDB" id="A0A3M7KRF0"/>
<proteinExistence type="inferred from homology"/>
<dbReference type="Proteomes" id="UP000279271">
    <property type="component" value="Unassembled WGS sequence"/>
</dbReference>
<evidence type="ECO:0000259" key="6">
    <source>
        <dbReference type="PROSITE" id="PS51371"/>
    </source>
</evidence>
<gene>
    <name evidence="7" type="ORF">APUTEX25_002510</name>
</gene>
<dbReference type="InterPro" id="IPR001093">
    <property type="entry name" value="IMP_DH_GMPRt"/>
</dbReference>
<dbReference type="PANTHER" id="PTHR11911:SF111">
    <property type="entry name" value="INOSINE-5'-MONOPHOSPHATE DEHYDROGENASE"/>
    <property type="match status" value="1"/>
</dbReference>
<dbReference type="SUPFAM" id="SSF54631">
    <property type="entry name" value="CBS-domain pair"/>
    <property type="match status" value="1"/>
</dbReference>
<name>A0A3M7KRF0_AUXPR</name>
<comment type="caution">
    <text evidence="7">The sequence shown here is derived from an EMBL/GenBank/DDBJ whole genome shotgun (WGS) entry which is preliminary data.</text>
</comment>
<organism evidence="7 8">
    <name type="scientific">Auxenochlorella protothecoides</name>
    <name type="common">Green microalga</name>
    <name type="synonym">Chlorella protothecoides</name>
    <dbReference type="NCBI Taxonomy" id="3075"/>
    <lineage>
        <taxon>Eukaryota</taxon>
        <taxon>Viridiplantae</taxon>
        <taxon>Chlorophyta</taxon>
        <taxon>core chlorophytes</taxon>
        <taxon>Trebouxiophyceae</taxon>
        <taxon>Chlorellales</taxon>
        <taxon>Chlorellaceae</taxon>
        <taxon>Auxenochlorella</taxon>
    </lineage>
</organism>
<accession>A0A3M7KRF0</accession>
<sequence length="689" mass="71639">WSCPNMSFDMALPHTQRVQAILQDGLEVLPENQELWNLYRAAEPGIGRPRDEDDEAELDVIVDVVGMVEAAQFLSVAHVPRRAAIQAMARDRALALAGKRGALRGAAARLRFAAAALRGPAAARGGVPGPGLLGHTVELLPLHIFGEHTATITPSPDGQAGCGEARGLQAVRRELQRRQAAALWRSVHSALAGGGAQDWGLAALAAAAEAEAAGRAAAPGSDAPLPLPLPAFKSCVLGSLQAVASKAQLAGSLGAALRGAVASEGVRSCLAARQDLSVVHEEGGWGGDPHVLHVCLGELEGSVAVDGRGVLLEGPLWPRDVQGRRHVGEAELRSTALQLFSTGTQTRTYDDLILGARKITFGAHEVDLSTQLTRGIRLRTPLVSSPMDTVTEAGMAVAMAEVGGIGIIHYNCSVEHQVEQVCIAKRHMPGRVLIPPTLPPTATVKDLLALKASTGTSSVCITESGKVGARLLGLVCVGDYGLVRDLSTPLSAIMTTDVQTAAEGTLDATKAAEALAASRKGHLPIVNAAGELTGLFTRADLMRAAQLPPRGAPSLSSDGRLLVGASVGTRDSDKERLRQLVEAGIDVVVIDSSQGWSLFQLDMLRHIKREHPGLQIIAGNVINAFQEVCAVGRGQAEAVFECARVAAKFGVPVLADGGVQNGGHITKALALGASTVMCGSLFAGTEEAP</sequence>
<dbReference type="Gene3D" id="3.20.20.70">
    <property type="entry name" value="Aldolase class I"/>
    <property type="match status" value="2"/>
</dbReference>
<dbReference type="GO" id="GO:0003938">
    <property type="term" value="F:IMP dehydrogenase activity"/>
    <property type="evidence" value="ECO:0007669"/>
    <property type="project" value="InterPro"/>
</dbReference>
<evidence type="ECO:0000256" key="1">
    <source>
        <dbReference type="ARBA" id="ARBA00005502"/>
    </source>
</evidence>
<evidence type="ECO:0000313" key="8">
    <source>
        <dbReference type="Proteomes" id="UP000279271"/>
    </source>
</evidence>
<dbReference type="Pfam" id="PF00478">
    <property type="entry name" value="IMPDH"/>
    <property type="match status" value="2"/>
</dbReference>
<feature type="domain" description="CBS" evidence="6">
    <location>
        <begin position="494"/>
        <end position="554"/>
    </location>
</feature>
<dbReference type="PROSITE" id="PS51371">
    <property type="entry name" value="CBS"/>
    <property type="match status" value="1"/>
</dbReference>
<reference evidence="8" key="1">
    <citation type="journal article" date="2018" name="Algal Res.">
        <title>Characterization of plant carbon substrate utilization by Auxenochlorella protothecoides.</title>
        <authorList>
            <person name="Vogler B.W."/>
            <person name="Starkenburg S.R."/>
            <person name="Sudasinghe N."/>
            <person name="Schambach J.Y."/>
            <person name="Rollin J.A."/>
            <person name="Pattathil S."/>
            <person name="Barry A.N."/>
        </authorList>
    </citation>
    <scope>NUCLEOTIDE SEQUENCE [LARGE SCALE GENOMIC DNA]</scope>
    <source>
        <strain evidence="8">UTEX 25</strain>
    </source>
</reference>
<keyword evidence="2" id="KW-0479">Metal-binding</keyword>
<keyword evidence="3" id="KW-0560">Oxidoreductase</keyword>
<dbReference type="InterPro" id="IPR046342">
    <property type="entry name" value="CBS_dom_sf"/>
</dbReference>
<evidence type="ECO:0000256" key="4">
    <source>
        <dbReference type="ARBA" id="ARBA00023122"/>
    </source>
</evidence>
<evidence type="ECO:0000256" key="2">
    <source>
        <dbReference type="ARBA" id="ARBA00022723"/>
    </source>
</evidence>
<dbReference type="GO" id="GO:0046872">
    <property type="term" value="F:metal ion binding"/>
    <property type="evidence" value="ECO:0007669"/>
    <property type="project" value="UniProtKB-KW"/>
</dbReference>
<dbReference type="PANTHER" id="PTHR11911">
    <property type="entry name" value="INOSINE-5-MONOPHOSPHATE DEHYDROGENASE RELATED"/>
    <property type="match status" value="1"/>
</dbReference>
<dbReference type="InterPro" id="IPR013785">
    <property type="entry name" value="Aldolase_TIM"/>
</dbReference>